<dbReference type="RefSeq" id="WP_378590347.1">
    <property type="nucleotide sequence ID" value="NZ_JBHSKD010000011.1"/>
</dbReference>
<name>A0ABW0BK98_9ACTN</name>
<feature type="transmembrane region" description="Helical" evidence="1">
    <location>
        <begin position="207"/>
        <end position="225"/>
    </location>
</feature>
<comment type="caution">
    <text evidence="2">The sequence shown here is derived from an EMBL/GenBank/DDBJ whole genome shotgun (WGS) entry which is preliminary data.</text>
</comment>
<evidence type="ECO:0000313" key="2">
    <source>
        <dbReference type="EMBL" id="MFC5177377.1"/>
    </source>
</evidence>
<feature type="transmembrane region" description="Helical" evidence="1">
    <location>
        <begin position="298"/>
        <end position="317"/>
    </location>
</feature>
<feature type="transmembrane region" description="Helical" evidence="1">
    <location>
        <begin position="352"/>
        <end position="373"/>
    </location>
</feature>
<keyword evidence="1" id="KW-1133">Transmembrane helix</keyword>
<dbReference type="EMBL" id="JBHSKD010000011">
    <property type="protein sequence ID" value="MFC5177377.1"/>
    <property type="molecule type" value="Genomic_DNA"/>
</dbReference>
<protein>
    <recommendedName>
        <fullName evidence="4">Glycosyltransferase RgtA/B/C/D-like domain-containing protein</fullName>
    </recommendedName>
</protein>
<organism evidence="2 3">
    <name type="scientific">Nocardioides taihuensis</name>
    <dbReference type="NCBI Taxonomy" id="1835606"/>
    <lineage>
        <taxon>Bacteria</taxon>
        <taxon>Bacillati</taxon>
        <taxon>Actinomycetota</taxon>
        <taxon>Actinomycetes</taxon>
        <taxon>Propionibacteriales</taxon>
        <taxon>Nocardioidaceae</taxon>
        <taxon>Nocardioides</taxon>
    </lineage>
</organism>
<feature type="transmembrane region" description="Helical" evidence="1">
    <location>
        <begin position="265"/>
        <end position="286"/>
    </location>
</feature>
<feature type="transmembrane region" description="Helical" evidence="1">
    <location>
        <begin position="175"/>
        <end position="195"/>
    </location>
</feature>
<proteinExistence type="predicted"/>
<feature type="transmembrane region" description="Helical" evidence="1">
    <location>
        <begin position="93"/>
        <end position="110"/>
    </location>
</feature>
<feature type="transmembrane region" description="Helical" evidence="1">
    <location>
        <begin position="116"/>
        <end position="138"/>
    </location>
</feature>
<evidence type="ECO:0000256" key="1">
    <source>
        <dbReference type="SAM" id="Phobius"/>
    </source>
</evidence>
<evidence type="ECO:0008006" key="4">
    <source>
        <dbReference type="Google" id="ProtNLM"/>
    </source>
</evidence>
<accession>A0ABW0BK98</accession>
<keyword evidence="3" id="KW-1185">Reference proteome</keyword>
<keyword evidence="1" id="KW-0812">Transmembrane</keyword>
<sequence length="508" mass="54454">MPARTGRWRGLRLDLWGVALALLALVVFLLHGFGGALSRDLALYAYAGQQAADGVAPYVAVLNRAGPLAHLVPAVGVLGARAVGADELTGMRVLFMVLSIACVWVLYLLGRDVYRSRLAGATSAVALLAFEGFVLYATGGPREKTTMVLLVTLALLATTRSRWATAGALTALATLTWQPALFLGAAAALGGTLALDRSRWFRDLVRFALGGIAVSVGCIVVFWVWGALDELYEGFVGINSSYTDQPGILESLRVEPTIITEGFGWTTWLVVVGLGLLALVSLLWLVPAVRRRDLAEPSLMAVAAGGVGSALWSLRAFNGWGDLMVFLPVAALGFGGLVALTRRVLLPRRPRLADGLVLALITGGILVSVVTALTTRVDTLDQQRADVEAVFALVPDDATVVSIGAPQPLVLTGRTNPFRHQMFLTGLTDYVDDTWPGGIEGFVDDVEAAQPTFITMDHPTWYPFINDEIAQHYTMIGASDQFYWYVRNDVGEEKIAELQAALDYTPAG</sequence>
<feature type="transmembrane region" description="Helical" evidence="1">
    <location>
        <begin position="323"/>
        <end position="340"/>
    </location>
</feature>
<dbReference type="Proteomes" id="UP001596087">
    <property type="component" value="Unassembled WGS sequence"/>
</dbReference>
<gene>
    <name evidence="2" type="ORF">ACFPGP_11890</name>
</gene>
<reference evidence="3" key="1">
    <citation type="journal article" date="2019" name="Int. J. Syst. Evol. Microbiol.">
        <title>The Global Catalogue of Microorganisms (GCM) 10K type strain sequencing project: providing services to taxonomists for standard genome sequencing and annotation.</title>
        <authorList>
            <consortium name="The Broad Institute Genomics Platform"/>
            <consortium name="The Broad Institute Genome Sequencing Center for Infectious Disease"/>
            <person name="Wu L."/>
            <person name="Ma J."/>
        </authorList>
    </citation>
    <scope>NUCLEOTIDE SEQUENCE [LARGE SCALE GENOMIC DNA]</scope>
    <source>
        <strain evidence="3">DFY41</strain>
    </source>
</reference>
<evidence type="ECO:0000313" key="3">
    <source>
        <dbReference type="Proteomes" id="UP001596087"/>
    </source>
</evidence>
<keyword evidence="1" id="KW-0472">Membrane</keyword>